<comment type="caution">
    <text evidence="8">The sequence shown here is derived from an EMBL/GenBank/DDBJ whole genome shotgun (WGS) entry which is preliminary data.</text>
</comment>
<dbReference type="InterPro" id="IPR012944">
    <property type="entry name" value="SusD_RagB_dom"/>
</dbReference>
<dbReference type="InterPro" id="IPR033985">
    <property type="entry name" value="SusD-like_N"/>
</dbReference>
<proteinExistence type="inferred from homology"/>
<dbReference type="SUPFAM" id="SSF48452">
    <property type="entry name" value="TPR-like"/>
    <property type="match status" value="1"/>
</dbReference>
<feature type="domain" description="RagB/SusD" evidence="6">
    <location>
        <begin position="364"/>
        <end position="641"/>
    </location>
</feature>
<keyword evidence="4" id="KW-0472">Membrane</keyword>
<dbReference type="EMBL" id="JBHMFC010000101">
    <property type="protein sequence ID" value="MFB9057866.1"/>
    <property type="molecule type" value="Genomic_DNA"/>
</dbReference>
<dbReference type="InterPro" id="IPR011990">
    <property type="entry name" value="TPR-like_helical_dom_sf"/>
</dbReference>
<name>A0ABV5FEI6_9FLAO</name>
<gene>
    <name evidence="8" type="ORF">ACFFU9_14060</name>
</gene>
<dbReference type="Proteomes" id="UP001589585">
    <property type="component" value="Unassembled WGS sequence"/>
</dbReference>
<comment type="subcellular location">
    <subcellularLocation>
        <location evidence="1">Cell outer membrane</location>
    </subcellularLocation>
</comment>
<sequence>MRTIKYTIIFIMASLLISCEDYLDKVQETEGLDQDDIFSDIRYVKDFFDGAYTHYLSEVSSVNQSPDILPGMTMSGEGYPGRKASPTPETYNFYAQGDYLSLMNRTNRADTSPLFVSRYYSAWKGIRIVNTFLEKADQIGNTTQEEIDNLKGQAYFLRASFYHFITKRHGGLVYLKQNLNINEPVTVERESYASNLADMLEDINLAIDLLPIEWPSENVGRPTKGVAMALKSRLTLFAASPLVNQSNNTQAWSDAATAASDLINFANDNGLYALANASAANTLDVDRDAVNFSAGADLLAPEPAVLEPYRSIFVGPGIQKTIPSEVIFMEANQKFFTYAGILNPTPRLSLTVGFDIVKFNQNPMNIGALANFIEKFETKNGLAIEDDPSYNPQDPFVNRDPRFYNAILFDGVKWTVTTSPKNTSGYADLAIVNEQGKFGADLDDPSRTTSPLIVYNLTGLRIRKWIPNGAYWISGNNGNFSYHVNNIIFRMPEVYLNYAEAVNEAYGPNGKASGGTLTAIEAINLLRNRVGMPNVDARYTGSKEAFRERIRNERAIELCFEGFRYDDIRRWKIAHLEENKKVEFLEMRWQGSETPTYPSGFSYENVEQTQLKKTFNDNNYWWPIPTSEIEAVPSFDQTEGW</sequence>
<evidence type="ECO:0000259" key="7">
    <source>
        <dbReference type="Pfam" id="PF14322"/>
    </source>
</evidence>
<dbReference type="Pfam" id="PF14322">
    <property type="entry name" value="SusD-like_3"/>
    <property type="match status" value="1"/>
</dbReference>
<keyword evidence="3" id="KW-0732">Signal</keyword>
<organism evidence="8 9">
    <name type="scientific">Mariniflexile ostreae</name>
    <dbReference type="NCBI Taxonomy" id="1520892"/>
    <lineage>
        <taxon>Bacteria</taxon>
        <taxon>Pseudomonadati</taxon>
        <taxon>Bacteroidota</taxon>
        <taxon>Flavobacteriia</taxon>
        <taxon>Flavobacteriales</taxon>
        <taxon>Flavobacteriaceae</taxon>
        <taxon>Mariniflexile</taxon>
    </lineage>
</organism>
<evidence type="ECO:0000256" key="1">
    <source>
        <dbReference type="ARBA" id="ARBA00004442"/>
    </source>
</evidence>
<keyword evidence="5" id="KW-0998">Cell outer membrane</keyword>
<evidence type="ECO:0000256" key="4">
    <source>
        <dbReference type="ARBA" id="ARBA00023136"/>
    </source>
</evidence>
<dbReference type="RefSeq" id="WP_379862118.1">
    <property type="nucleotide sequence ID" value="NZ_JBHMFC010000101.1"/>
</dbReference>
<evidence type="ECO:0000256" key="5">
    <source>
        <dbReference type="ARBA" id="ARBA00023237"/>
    </source>
</evidence>
<dbReference type="Pfam" id="PF07980">
    <property type="entry name" value="SusD_RagB"/>
    <property type="match status" value="1"/>
</dbReference>
<accession>A0ABV5FEI6</accession>
<protein>
    <submittedName>
        <fullName evidence="8">RagB/SusD family nutrient uptake outer membrane protein</fullName>
    </submittedName>
</protein>
<evidence type="ECO:0000256" key="2">
    <source>
        <dbReference type="ARBA" id="ARBA00006275"/>
    </source>
</evidence>
<evidence type="ECO:0000259" key="6">
    <source>
        <dbReference type="Pfam" id="PF07980"/>
    </source>
</evidence>
<dbReference type="PROSITE" id="PS51257">
    <property type="entry name" value="PROKAR_LIPOPROTEIN"/>
    <property type="match status" value="1"/>
</dbReference>
<feature type="domain" description="SusD-like N-terminal" evidence="7">
    <location>
        <begin position="114"/>
        <end position="236"/>
    </location>
</feature>
<keyword evidence="9" id="KW-1185">Reference proteome</keyword>
<dbReference type="Gene3D" id="1.25.40.390">
    <property type="match status" value="1"/>
</dbReference>
<evidence type="ECO:0000256" key="3">
    <source>
        <dbReference type="ARBA" id="ARBA00022729"/>
    </source>
</evidence>
<evidence type="ECO:0000313" key="9">
    <source>
        <dbReference type="Proteomes" id="UP001589585"/>
    </source>
</evidence>
<comment type="similarity">
    <text evidence="2">Belongs to the SusD family.</text>
</comment>
<evidence type="ECO:0000313" key="8">
    <source>
        <dbReference type="EMBL" id="MFB9057866.1"/>
    </source>
</evidence>
<reference evidence="8 9" key="1">
    <citation type="submission" date="2024-09" db="EMBL/GenBank/DDBJ databases">
        <authorList>
            <person name="Sun Q."/>
            <person name="Mori K."/>
        </authorList>
    </citation>
    <scope>NUCLEOTIDE SEQUENCE [LARGE SCALE GENOMIC DNA]</scope>
    <source>
        <strain evidence="8 9">CECT 8622</strain>
    </source>
</reference>